<feature type="transmembrane region" description="Helical" evidence="9">
    <location>
        <begin position="367"/>
        <end position="392"/>
    </location>
</feature>
<dbReference type="EMBL" id="JAUMVS010000022">
    <property type="protein sequence ID" value="MDO4841495.1"/>
    <property type="molecule type" value="Genomic_DNA"/>
</dbReference>
<dbReference type="Proteomes" id="UP001168575">
    <property type="component" value="Unassembled WGS sequence"/>
</dbReference>
<protein>
    <submittedName>
        <fullName evidence="11">MFS transporter</fullName>
    </submittedName>
</protein>
<accession>A0AA43RGU8</accession>
<keyword evidence="12" id="KW-1185">Reference proteome</keyword>
<feature type="transmembrane region" description="Helical" evidence="9">
    <location>
        <begin position="20"/>
        <end position="36"/>
    </location>
</feature>
<feature type="transmembrane region" description="Helical" evidence="9">
    <location>
        <begin position="78"/>
        <end position="111"/>
    </location>
</feature>
<evidence type="ECO:0000256" key="5">
    <source>
        <dbReference type="ARBA" id="ARBA00022692"/>
    </source>
</evidence>
<evidence type="ECO:0000256" key="8">
    <source>
        <dbReference type="ARBA" id="ARBA00023136"/>
    </source>
</evidence>
<dbReference type="InterPro" id="IPR020846">
    <property type="entry name" value="MFS_dom"/>
</dbReference>
<dbReference type="AlphaFoldDB" id="A0AA43RGU8"/>
<dbReference type="GO" id="GO:0005886">
    <property type="term" value="C:plasma membrane"/>
    <property type="evidence" value="ECO:0007669"/>
    <property type="project" value="UniProtKB-SubCell"/>
</dbReference>
<reference evidence="11" key="1">
    <citation type="submission" date="2023-07" db="EMBL/GenBank/DDBJ databases">
        <title>Between Cages and Wild: Unraveling the Impact of Captivity on Animal Microbiomes and Antimicrobial Resistance.</title>
        <authorList>
            <person name="Schmartz G.P."/>
            <person name="Rehner J."/>
            <person name="Schuff M.J."/>
            <person name="Becker S.L."/>
            <person name="Kravczyk M."/>
            <person name="Gurevich A."/>
            <person name="Francke R."/>
            <person name="Mueller R."/>
            <person name="Keller V."/>
            <person name="Keller A."/>
        </authorList>
    </citation>
    <scope>NUCLEOTIDE SEQUENCE</scope>
    <source>
        <strain evidence="11">S12M_St_49</strain>
    </source>
</reference>
<feature type="transmembrane region" description="Helical" evidence="9">
    <location>
        <begin position="306"/>
        <end position="325"/>
    </location>
</feature>
<feature type="transmembrane region" description="Helical" evidence="9">
    <location>
        <begin position="398"/>
        <end position="417"/>
    </location>
</feature>
<evidence type="ECO:0000256" key="7">
    <source>
        <dbReference type="ARBA" id="ARBA00022989"/>
    </source>
</evidence>
<dbReference type="SUPFAM" id="SSF103473">
    <property type="entry name" value="MFS general substrate transporter"/>
    <property type="match status" value="1"/>
</dbReference>
<dbReference type="GO" id="GO:0015293">
    <property type="term" value="F:symporter activity"/>
    <property type="evidence" value="ECO:0007669"/>
    <property type="project" value="UniProtKB-KW"/>
</dbReference>
<feature type="transmembrane region" description="Helical" evidence="9">
    <location>
        <begin position="142"/>
        <end position="168"/>
    </location>
</feature>
<gene>
    <name evidence="11" type="ORF">Q3982_02315</name>
</gene>
<feature type="transmembrane region" description="Helical" evidence="9">
    <location>
        <begin position="273"/>
        <end position="294"/>
    </location>
</feature>
<dbReference type="InterPro" id="IPR005829">
    <property type="entry name" value="Sugar_transporter_CS"/>
</dbReference>
<sequence length="433" mass="47346">MLKKVVFSSFLGNFIEWFDYASYSYFAVTIGLVFFPEGDPLVNTMSAFAVFALSFLVRPIGALFWGNMGDKKGRKWTLSISILVMTTATFLIGCLPSYASIGFVAPLLLLLCRCVQSFSASGEYAGASTFIAEYAPKEKRGLYVSAVPASTATGLLIGSFFATAMFAAFGGSNADFVVSWGWRIPFWIALPLGWITNYIRTHLADSPVYEQMRAAAEGSGATAEAKTPVRDVIFKYPKTTLICFGTAMLNAIGFYAVLTFMPSYLETVLLYDAAHAGTITTIVLVAYIAFIFMSGWISDHFGRKRMLTIAAAGFIVLTVPCFMLMSTMQFVVILAAEIVMAILLCINDGTLASYLSEQYPTEIRFTGFAFTFNLANAIFGGSCSMICLWLVKVTHNELAPAFYFIAIAVIALVAILCSREHSDVELTDVKIEK</sequence>
<keyword evidence="5 9" id="KW-0812">Transmembrane</keyword>
<evidence type="ECO:0000256" key="6">
    <source>
        <dbReference type="ARBA" id="ARBA00022847"/>
    </source>
</evidence>
<dbReference type="InterPro" id="IPR011701">
    <property type="entry name" value="MFS"/>
</dbReference>
<evidence type="ECO:0000256" key="9">
    <source>
        <dbReference type="SAM" id="Phobius"/>
    </source>
</evidence>
<feature type="domain" description="Major facilitator superfamily (MFS) profile" evidence="10">
    <location>
        <begin position="5"/>
        <end position="423"/>
    </location>
</feature>
<comment type="subcellular location">
    <subcellularLocation>
        <location evidence="1">Cell membrane</location>
        <topology evidence="1">Multi-pass membrane protein</topology>
    </subcellularLocation>
</comment>
<keyword evidence="7 9" id="KW-1133">Transmembrane helix</keyword>
<comment type="caution">
    <text evidence="11">The sequence shown here is derived from an EMBL/GenBank/DDBJ whole genome shotgun (WGS) entry which is preliminary data.</text>
</comment>
<evidence type="ECO:0000313" key="12">
    <source>
        <dbReference type="Proteomes" id="UP001168575"/>
    </source>
</evidence>
<proteinExistence type="inferred from homology"/>
<evidence type="ECO:0000256" key="4">
    <source>
        <dbReference type="ARBA" id="ARBA00022475"/>
    </source>
</evidence>
<name>A0AA43RGU8_9ACTN</name>
<dbReference type="PROSITE" id="PS00216">
    <property type="entry name" value="SUGAR_TRANSPORT_1"/>
    <property type="match status" value="1"/>
</dbReference>
<dbReference type="InterPro" id="IPR051084">
    <property type="entry name" value="H+-coupled_symporters"/>
</dbReference>
<dbReference type="PROSITE" id="PS50850">
    <property type="entry name" value="MFS"/>
    <property type="match status" value="1"/>
</dbReference>
<feature type="transmembrane region" description="Helical" evidence="9">
    <location>
        <begin position="48"/>
        <end position="66"/>
    </location>
</feature>
<comment type="similarity">
    <text evidence="2">Belongs to the major facilitator superfamily. Metabolite:H+ Symporter (MHS) family (TC 2.A.1.6) family.</text>
</comment>
<keyword evidence="3" id="KW-0813">Transport</keyword>
<keyword evidence="8 9" id="KW-0472">Membrane</keyword>
<evidence type="ECO:0000256" key="3">
    <source>
        <dbReference type="ARBA" id="ARBA00022448"/>
    </source>
</evidence>
<dbReference type="PANTHER" id="PTHR43528">
    <property type="entry name" value="ALPHA-KETOGLUTARATE PERMEASE"/>
    <property type="match status" value="1"/>
</dbReference>
<dbReference type="InterPro" id="IPR036259">
    <property type="entry name" value="MFS_trans_sf"/>
</dbReference>
<evidence type="ECO:0000259" key="10">
    <source>
        <dbReference type="PROSITE" id="PS50850"/>
    </source>
</evidence>
<keyword evidence="6" id="KW-0769">Symport</keyword>
<evidence type="ECO:0000256" key="1">
    <source>
        <dbReference type="ARBA" id="ARBA00004651"/>
    </source>
</evidence>
<feature type="transmembrane region" description="Helical" evidence="9">
    <location>
        <begin position="240"/>
        <end position="261"/>
    </location>
</feature>
<organism evidence="11 12">
    <name type="scientific">Phoenicibacter congonensis</name>
    <dbReference type="NCBI Taxonomy" id="1944646"/>
    <lineage>
        <taxon>Bacteria</taxon>
        <taxon>Bacillati</taxon>
        <taxon>Actinomycetota</taxon>
        <taxon>Coriobacteriia</taxon>
        <taxon>Eggerthellales</taxon>
        <taxon>Eggerthellaceae</taxon>
        <taxon>Phoenicibacter</taxon>
    </lineage>
</organism>
<dbReference type="PANTHER" id="PTHR43528:SF1">
    <property type="entry name" value="ALPHA-KETOGLUTARATE PERMEASE"/>
    <property type="match status" value="1"/>
</dbReference>
<evidence type="ECO:0000256" key="2">
    <source>
        <dbReference type="ARBA" id="ARBA00008240"/>
    </source>
</evidence>
<keyword evidence="4" id="KW-1003">Cell membrane</keyword>
<dbReference type="Pfam" id="PF07690">
    <property type="entry name" value="MFS_1"/>
    <property type="match status" value="1"/>
</dbReference>
<evidence type="ECO:0000313" key="11">
    <source>
        <dbReference type="EMBL" id="MDO4841495.1"/>
    </source>
</evidence>
<dbReference type="Gene3D" id="1.20.1250.20">
    <property type="entry name" value="MFS general substrate transporter like domains"/>
    <property type="match status" value="2"/>
</dbReference>